<accession>A0A8R1YXC9</accession>
<reference evidence="1" key="2">
    <citation type="submission" date="2022-06" db="UniProtKB">
        <authorList>
            <consortium name="EnsemblMetazoa"/>
        </authorList>
    </citation>
    <scope>IDENTIFICATION</scope>
    <source>
        <strain evidence="1">PS312</strain>
    </source>
</reference>
<sequence>KASDKRFHELVARALTFQMLLPCGVAVGGTLWMVEYFQIWRNEFAEKFIMVVIRQCLSTAVIATLSSRAAYFPSLLFMNFSSFLHIAPFFILGEI</sequence>
<dbReference type="OrthoDB" id="5803780at2759"/>
<gene>
    <name evidence="1" type="primary">WBGene00278649</name>
</gene>
<reference evidence="2" key="1">
    <citation type="journal article" date="2008" name="Nat. Genet.">
        <title>The Pristionchus pacificus genome provides a unique perspective on nematode lifestyle and parasitism.</title>
        <authorList>
            <person name="Dieterich C."/>
            <person name="Clifton S.W."/>
            <person name="Schuster L.N."/>
            <person name="Chinwalla A."/>
            <person name="Delehaunty K."/>
            <person name="Dinkelacker I."/>
            <person name="Fulton L."/>
            <person name="Fulton R."/>
            <person name="Godfrey J."/>
            <person name="Minx P."/>
            <person name="Mitreva M."/>
            <person name="Roeseler W."/>
            <person name="Tian H."/>
            <person name="Witte H."/>
            <person name="Yang S.P."/>
            <person name="Wilson R.K."/>
            <person name="Sommer R.J."/>
        </authorList>
    </citation>
    <scope>NUCLEOTIDE SEQUENCE [LARGE SCALE GENOMIC DNA]</scope>
    <source>
        <strain evidence="2">PS312</strain>
    </source>
</reference>
<dbReference type="AlphaFoldDB" id="A0A2A6CGI5"/>
<dbReference type="Proteomes" id="UP000005239">
    <property type="component" value="Unassembled WGS sequence"/>
</dbReference>
<organism evidence="1 2">
    <name type="scientific">Pristionchus pacificus</name>
    <name type="common">Parasitic nematode worm</name>
    <dbReference type="NCBI Taxonomy" id="54126"/>
    <lineage>
        <taxon>Eukaryota</taxon>
        <taxon>Metazoa</taxon>
        <taxon>Ecdysozoa</taxon>
        <taxon>Nematoda</taxon>
        <taxon>Chromadorea</taxon>
        <taxon>Rhabditida</taxon>
        <taxon>Rhabditina</taxon>
        <taxon>Diplogasteromorpha</taxon>
        <taxon>Diplogasteroidea</taxon>
        <taxon>Neodiplogasteridae</taxon>
        <taxon>Pristionchus</taxon>
    </lineage>
</organism>
<proteinExistence type="predicted"/>
<dbReference type="EnsemblMetazoa" id="PPA40280.1">
    <property type="protein sequence ID" value="PPA40280.1"/>
    <property type="gene ID" value="WBGene00278649"/>
</dbReference>
<keyword evidence="2" id="KW-1185">Reference proteome</keyword>
<evidence type="ECO:0000313" key="1">
    <source>
        <dbReference type="EnsemblMetazoa" id="PPA40280.1"/>
    </source>
</evidence>
<protein>
    <submittedName>
        <fullName evidence="1">Uncharacterized protein</fullName>
    </submittedName>
</protein>
<name>A0A2A6CGI5_PRIPA</name>
<accession>A0A2A6CGI5</accession>
<evidence type="ECO:0000313" key="2">
    <source>
        <dbReference type="Proteomes" id="UP000005239"/>
    </source>
</evidence>